<dbReference type="PANTHER" id="PTHR21087">
    <property type="entry name" value="SHIKIMATE KINASE"/>
    <property type="match status" value="1"/>
</dbReference>
<dbReference type="Gene3D" id="3.40.50.300">
    <property type="entry name" value="P-loop containing nucleotide triphosphate hydrolases"/>
    <property type="match status" value="1"/>
</dbReference>
<keyword evidence="2 7" id="KW-0808">Transferase</keyword>
<evidence type="ECO:0000256" key="3">
    <source>
        <dbReference type="ARBA" id="ARBA00022741"/>
    </source>
</evidence>
<organism evidence="7 8">
    <name type="scientific">Methanoregula boonei (strain DSM 21154 / JCM 14090 / 6A8)</name>
    <dbReference type="NCBI Taxonomy" id="456442"/>
    <lineage>
        <taxon>Archaea</taxon>
        <taxon>Methanobacteriati</taxon>
        <taxon>Methanobacteriota</taxon>
        <taxon>Stenosarchaea group</taxon>
        <taxon>Methanomicrobia</taxon>
        <taxon>Methanomicrobiales</taxon>
        <taxon>Methanoregulaceae</taxon>
        <taxon>Methanoregula</taxon>
    </lineage>
</organism>
<dbReference type="InterPro" id="IPR027417">
    <property type="entry name" value="P-loop_NTPase"/>
</dbReference>
<protein>
    <submittedName>
        <fullName evidence="7">Shikimate kinase</fullName>
        <ecNumber evidence="7">2.7.1.71</ecNumber>
    </submittedName>
</protein>
<dbReference type="GO" id="GO:0009073">
    <property type="term" value="P:aromatic amino acid family biosynthetic process"/>
    <property type="evidence" value="ECO:0007669"/>
    <property type="project" value="UniProtKB-KW"/>
</dbReference>
<dbReference type="STRING" id="456442.Mboo_1256"/>
<dbReference type="PANTHER" id="PTHR21087:SF16">
    <property type="entry name" value="SHIKIMATE KINASE 1, CHLOROPLASTIC"/>
    <property type="match status" value="1"/>
</dbReference>
<sequence>MKNIILIGLPGAGKSTTGVILAKTLGMGFIDTDILVQDRAGRILQEILDYEGPVAFLTTEEKAIISLNCTGTVIATGGSVVMSPKAIAHLKKTGVIVYLELSFAAMKRRLANITNRGIVLLPGQTLRHMFDQRVPLYENYADLTVRCSKKDAESVVQEIVTGFQTG</sequence>
<dbReference type="AlphaFoldDB" id="A7I7R3"/>
<dbReference type="EMBL" id="CP000780">
    <property type="protein sequence ID" value="ABS55774.1"/>
    <property type="molecule type" value="Genomic_DNA"/>
</dbReference>
<evidence type="ECO:0000256" key="6">
    <source>
        <dbReference type="ARBA" id="ARBA00023141"/>
    </source>
</evidence>
<dbReference type="eggNOG" id="arCOG01047">
    <property type="taxonomic scope" value="Archaea"/>
</dbReference>
<dbReference type="SUPFAM" id="SSF52540">
    <property type="entry name" value="P-loop containing nucleoside triphosphate hydrolases"/>
    <property type="match status" value="1"/>
</dbReference>
<dbReference type="GeneID" id="5412085"/>
<dbReference type="OrthoDB" id="8730at2157"/>
<proteinExistence type="inferred from homology"/>
<dbReference type="Proteomes" id="UP000002408">
    <property type="component" value="Chromosome"/>
</dbReference>
<dbReference type="RefSeq" id="WP_012106806.1">
    <property type="nucleotide sequence ID" value="NC_009712.1"/>
</dbReference>
<dbReference type="CDD" id="cd00464">
    <property type="entry name" value="SK"/>
    <property type="match status" value="1"/>
</dbReference>
<evidence type="ECO:0000313" key="8">
    <source>
        <dbReference type="Proteomes" id="UP000002408"/>
    </source>
</evidence>
<keyword evidence="1" id="KW-0028">Amino-acid biosynthesis</keyword>
<gene>
    <name evidence="7" type="ordered locus">Mboo_1256</name>
</gene>
<keyword evidence="4 7" id="KW-0418">Kinase</keyword>
<keyword evidence="3" id="KW-0547">Nucleotide-binding</keyword>
<dbReference type="KEGG" id="mbn:Mboo_1256"/>
<dbReference type="HOGENOM" id="CLU_057607_4_1_2"/>
<name>A7I7R3_METB6</name>
<dbReference type="GO" id="GO:0005829">
    <property type="term" value="C:cytosol"/>
    <property type="evidence" value="ECO:0007669"/>
    <property type="project" value="TreeGrafter"/>
</dbReference>
<dbReference type="GO" id="GO:0004765">
    <property type="term" value="F:shikimate kinase activity"/>
    <property type="evidence" value="ECO:0007669"/>
    <property type="project" value="UniProtKB-EC"/>
</dbReference>
<dbReference type="GO" id="GO:0008652">
    <property type="term" value="P:amino acid biosynthetic process"/>
    <property type="evidence" value="ECO:0007669"/>
    <property type="project" value="UniProtKB-KW"/>
</dbReference>
<evidence type="ECO:0000256" key="2">
    <source>
        <dbReference type="ARBA" id="ARBA00022679"/>
    </source>
</evidence>
<evidence type="ECO:0000313" key="7">
    <source>
        <dbReference type="EMBL" id="ABS55774.1"/>
    </source>
</evidence>
<dbReference type="Pfam" id="PF01202">
    <property type="entry name" value="SKI"/>
    <property type="match status" value="1"/>
</dbReference>
<reference evidence="8" key="1">
    <citation type="journal article" date="2015" name="Microbiology">
        <title>Genome of Methanoregula boonei 6A8 reveals adaptations to oligotrophic peatland environments.</title>
        <authorList>
            <person name="Braeuer S."/>
            <person name="Cadillo-Quiroz H."/>
            <person name="Kyrpides N."/>
            <person name="Woyke T."/>
            <person name="Goodwin L."/>
            <person name="Detter C."/>
            <person name="Podell S."/>
            <person name="Yavitt J.B."/>
            <person name="Zinder S.H."/>
        </authorList>
    </citation>
    <scope>NUCLEOTIDE SEQUENCE [LARGE SCALE GENOMIC DNA]</scope>
    <source>
        <strain evidence="8">DSM 21154 / JCM 14090 / 6A8</strain>
    </source>
</reference>
<keyword evidence="5" id="KW-0067">ATP-binding</keyword>
<dbReference type="InterPro" id="IPR031322">
    <property type="entry name" value="Shikimate/glucono_kinase"/>
</dbReference>
<dbReference type="GO" id="GO:0005524">
    <property type="term" value="F:ATP binding"/>
    <property type="evidence" value="ECO:0007669"/>
    <property type="project" value="UniProtKB-KW"/>
</dbReference>
<dbReference type="EC" id="2.7.1.71" evidence="7"/>
<dbReference type="HAMAP" id="MF_00109">
    <property type="entry name" value="Shikimate_kinase"/>
    <property type="match status" value="1"/>
</dbReference>
<evidence type="ECO:0000256" key="5">
    <source>
        <dbReference type="ARBA" id="ARBA00022840"/>
    </source>
</evidence>
<evidence type="ECO:0000256" key="1">
    <source>
        <dbReference type="ARBA" id="ARBA00022605"/>
    </source>
</evidence>
<keyword evidence="6" id="KW-0057">Aromatic amino acid biosynthesis</keyword>
<evidence type="ECO:0000256" key="4">
    <source>
        <dbReference type="ARBA" id="ARBA00022777"/>
    </source>
</evidence>
<dbReference type="PRINTS" id="PR01100">
    <property type="entry name" value="SHIKIMTKNASE"/>
</dbReference>
<dbReference type="InterPro" id="IPR000623">
    <property type="entry name" value="Shikimate_kinase/TSH1"/>
</dbReference>
<accession>A7I7R3</accession>
<keyword evidence="8" id="KW-1185">Reference proteome</keyword>